<sequence>MSPRWDFRVHEVAQSSFSQAHHLFSCISDQNQKRSIQEVSLIARDALNEFRNLVRLLDGSVQSDAKRIRKGPLPNSRDINPVELMDSPNSVTKSSDHNFSQPNRQLFHLQSIQPTTLIHANSFNMYREKQKTKDNVDVKTNLIMGLNLSPLQLSTSFLSLDRNGRIIHHSSSEVLPSQDDSSVFSKSRSGVKSDETGSKRLASTGGCHCSKRRKLRIKKIIKVPALSTKLSDIPPDDHSWRKYGQKPIKGSPNPRSYYKCSSIRGCPARKHVERSLEDPTMLVVTYEGEHTHSKLAFQSPSPNMMLQI</sequence>
<protein>
    <recommendedName>
        <fullName evidence="7">WRKY domain-containing protein</fullName>
    </recommendedName>
</protein>
<evidence type="ECO:0000313" key="9">
    <source>
        <dbReference type="Proteomes" id="UP001314170"/>
    </source>
</evidence>
<dbReference type="SUPFAM" id="SSF118290">
    <property type="entry name" value="WRKY DNA-binding domain"/>
    <property type="match status" value="1"/>
</dbReference>
<evidence type="ECO:0000256" key="2">
    <source>
        <dbReference type="ARBA" id="ARBA00023015"/>
    </source>
</evidence>
<dbReference type="GO" id="GO:0043565">
    <property type="term" value="F:sequence-specific DNA binding"/>
    <property type="evidence" value="ECO:0007669"/>
    <property type="project" value="InterPro"/>
</dbReference>
<dbReference type="Proteomes" id="UP001314170">
    <property type="component" value="Unassembled WGS sequence"/>
</dbReference>
<dbReference type="FunFam" id="2.20.25.80:FF:000004">
    <property type="entry name" value="WRKY transcription factor 65"/>
    <property type="match status" value="1"/>
</dbReference>
<feature type="compositionally biased region" description="Polar residues" evidence="6">
    <location>
        <begin position="87"/>
        <end position="98"/>
    </location>
</feature>
<feature type="compositionally biased region" description="Polar residues" evidence="6">
    <location>
        <begin position="172"/>
        <end position="190"/>
    </location>
</feature>
<keyword evidence="3" id="KW-0238">DNA-binding</keyword>
<dbReference type="SMART" id="SM00774">
    <property type="entry name" value="WRKY"/>
    <property type="match status" value="1"/>
</dbReference>
<evidence type="ECO:0000256" key="4">
    <source>
        <dbReference type="ARBA" id="ARBA00023163"/>
    </source>
</evidence>
<dbReference type="Gene3D" id="2.20.25.80">
    <property type="entry name" value="WRKY domain"/>
    <property type="match status" value="1"/>
</dbReference>
<proteinExistence type="predicted"/>
<dbReference type="InterPro" id="IPR003657">
    <property type="entry name" value="WRKY_dom"/>
</dbReference>
<keyword evidence="2" id="KW-0805">Transcription regulation</keyword>
<dbReference type="GO" id="GO:0005634">
    <property type="term" value="C:nucleus"/>
    <property type="evidence" value="ECO:0007669"/>
    <property type="project" value="UniProtKB-SubCell"/>
</dbReference>
<dbReference type="PROSITE" id="PS50811">
    <property type="entry name" value="WRKY"/>
    <property type="match status" value="1"/>
</dbReference>
<gene>
    <name evidence="8" type="ORF">DCAF_LOCUS26083</name>
</gene>
<comment type="subcellular location">
    <subcellularLocation>
        <location evidence="1">Nucleus</location>
    </subcellularLocation>
</comment>
<dbReference type="PANTHER" id="PTHR31282">
    <property type="entry name" value="WRKY TRANSCRIPTION FACTOR 21-RELATED"/>
    <property type="match status" value="1"/>
</dbReference>
<feature type="domain" description="WRKY" evidence="7">
    <location>
        <begin position="229"/>
        <end position="295"/>
    </location>
</feature>
<keyword evidence="5" id="KW-0539">Nucleus</keyword>
<name>A0AAV1SQG3_9ROSI</name>
<keyword evidence="4" id="KW-0804">Transcription</keyword>
<accession>A0AAV1SQG3</accession>
<dbReference type="Pfam" id="PF10533">
    <property type="entry name" value="Plant_zn_clust"/>
    <property type="match status" value="1"/>
</dbReference>
<dbReference type="EMBL" id="CAWUPB010001197">
    <property type="protein sequence ID" value="CAK7355821.1"/>
    <property type="molecule type" value="Genomic_DNA"/>
</dbReference>
<dbReference type="Pfam" id="PF03106">
    <property type="entry name" value="WRKY"/>
    <property type="match status" value="1"/>
</dbReference>
<evidence type="ECO:0000256" key="5">
    <source>
        <dbReference type="ARBA" id="ARBA00023242"/>
    </source>
</evidence>
<evidence type="ECO:0000313" key="8">
    <source>
        <dbReference type="EMBL" id="CAK7355821.1"/>
    </source>
</evidence>
<organism evidence="8 9">
    <name type="scientific">Dovyalis caffra</name>
    <dbReference type="NCBI Taxonomy" id="77055"/>
    <lineage>
        <taxon>Eukaryota</taxon>
        <taxon>Viridiplantae</taxon>
        <taxon>Streptophyta</taxon>
        <taxon>Embryophyta</taxon>
        <taxon>Tracheophyta</taxon>
        <taxon>Spermatophyta</taxon>
        <taxon>Magnoliopsida</taxon>
        <taxon>eudicotyledons</taxon>
        <taxon>Gunneridae</taxon>
        <taxon>Pentapetalae</taxon>
        <taxon>rosids</taxon>
        <taxon>fabids</taxon>
        <taxon>Malpighiales</taxon>
        <taxon>Salicaceae</taxon>
        <taxon>Flacourtieae</taxon>
        <taxon>Dovyalis</taxon>
    </lineage>
</organism>
<dbReference type="GO" id="GO:0005516">
    <property type="term" value="F:calmodulin binding"/>
    <property type="evidence" value="ECO:0007669"/>
    <property type="project" value="UniProtKB-ARBA"/>
</dbReference>
<feature type="region of interest" description="Disordered" evidence="6">
    <location>
        <begin position="171"/>
        <end position="207"/>
    </location>
</feature>
<evidence type="ECO:0000256" key="3">
    <source>
        <dbReference type="ARBA" id="ARBA00023125"/>
    </source>
</evidence>
<evidence type="ECO:0000256" key="1">
    <source>
        <dbReference type="ARBA" id="ARBA00004123"/>
    </source>
</evidence>
<dbReference type="GO" id="GO:0003700">
    <property type="term" value="F:DNA-binding transcription factor activity"/>
    <property type="evidence" value="ECO:0007669"/>
    <property type="project" value="InterPro"/>
</dbReference>
<dbReference type="InterPro" id="IPR044810">
    <property type="entry name" value="WRKY_plant"/>
</dbReference>
<reference evidence="8 9" key="1">
    <citation type="submission" date="2024-01" db="EMBL/GenBank/DDBJ databases">
        <authorList>
            <person name="Waweru B."/>
        </authorList>
    </citation>
    <scope>NUCLEOTIDE SEQUENCE [LARGE SCALE GENOMIC DNA]</scope>
</reference>
<comment type="caution">
    <text evidence="8">The sequence shown here is derived from an EMBL/GenBank/DDBJ whole genome shotgun (WGS) entry which is preliminary data.</text>
</comment>
<dbReference type="AlphaFoldDB" id="A0AAV1SQG3"/>
<evidence type="ECO:0000259" key="7">
    <source>
        <dbReference type="PROSITE" id="PS50811"/>
    </source>
</evidence>
<evidence type="ECO:0000256" key="6">
    <source>
        <dbReference type="SAM" id="MobiDB-lite"/>
    </source>
</evidence>
<dbReference type="InterPro" id="IPR036576">
    <property type="entry name" value="WRKY_dom_sf"/>
</dbReference>
<dbReference type="InterPro" id="IPR018872">
    <property type="entry name" value="Zn-cluster-dom"/>
</dbReference>
<feature type="region of interest" description="Disordered" evidence="6">
    <location>
        <begin position="67"/>
        <end position="98"/>
    </location>
</feature>
<keyword evidence="9" id="KW-1185">Reference proteome</keyword>